<organism evidence="3">
    <name type="scientific">freshwater metagenome</name>
    <dbReference type="NCBI Taxonomy" id="449393"/>
    <lineage>
        <taxon>unclassified sequences</taxon>
        <taxon>metagenomes</taxon>
        <taxon>ecological metagenomes</taxon>
    </lineage>
</organism>
<accession>A0A6J6BNV0</accession>
<proteinExistence type="predicted"/>
<dbReference type="AlphaFoldDB" id="A0A6J6BNV0"/>
<dbReference type="Pfam" id="PF01909">
    <property type="entry name" value="NTP_transf_2"/>
    <property type="match status" value="1"/>
</dbReference>
<gene>
    <name evidence="3" type="ORF">UFOPK1493_00293</name>
</gene>
<dbReference type="InterPro" id="IPR043519">
    <property type="entry name" value="NT_sf"/>
</dbReference>
<feature type="region of interest" description="Disordered" evidence="1">
    <location>
        <begin position="1"/>
        <end position="20"/>
    </location>
</feature>
<dbReference type="SUPFAM" id="SSF81301">
    <property type="entry name" value="Nucleotidyltransferase"/>
    <property type="match status" value="1"/>
</dbReference>
<name>A0A6J6BNV0_9ZZZZ</name>
<reference evidence="3" key="1">
    <citation type="submission" date="2020-05" db="EMBL/GenBank/DDBJ databases">
        <authorList>
            <person name="Chiriac C."/>
            <person name="Salcher M."/>
            <person name="Ghai R."/>
            <person name="Kavagutti S V."/>
        </authorList>
    </citation>
    <scope>NUCLEOTIDE SEQUENCE</scope>
</reference>
<dbReference type="EMBL" id="CAEZSR010000005">
    <property type="protein sequence ID" value="CAB4540741.1"/>
    <property type="molecule type" value="Genomic_DNA"/>
</dbReference>
<evidence type="ECO:0000313" key="3">
    <source>
        <dbReference type="EMBL" id="CAB4540741.1"/>
    </source>
</evidence>
<feature type="domain" description="Polymerase nucleotidyl transferase" evidence="2">
    <location>
        <begin position="31"/>
        <end position="73"/>
    </location>
</feature>
<protein>
    <submittedName>
        <fullName evidence="3">Unannotated protein</fullName>
    </submittedName>
</protein>
<evidence type="ECO:0000256" key="1">
    <source>
        <dbReference type="SAM" id="MobiDB-lite"/>
    </source>
</evidence>
<dbReference type="InterPro" id="IPR002934">
    <property type="entry name" value="Polymerase_NTP_transf_dom"/>
</dbReference>
<dbReference type="GO" id="GO:0016779">
    <property type="term" value="F:nucleotidyltransferase activity"/>
    <property type="evidence" value="ECO:0007669"/>
    <property type="project" value="InterPro"/>
</dbReference>
<evidence type="ECO:0000259" key="2">
    <source>
        <dbReference type="Pfam" id="PF01909"/>
    </source>
</evidence>
<sequence>MDDSNTRDAGAGDADPTASPDVASALGTYLEIVDSCAPGLVEGLYVVGSFALDDWQPGRSDIDIVAVTAEPATDEDAANLVTAHALLAEHQPRPYVDGPYVAWGDLITPPMALHRPWSLEGRLLHDGDCFELNPVTWYVLATHGVTVRGPAVDRLGVYLDVDARVRFVVDNLASYWAPLADQVREACEANPDHHFTADALEWCALGALRLHHTAFQGGVVSKTGAGEYGLRIAPSRFAPVLREAMAIRAGTSTATSASAHQMLLAAELITWCTQAAADAAAPGV</sequence>